<accession>A0ABQ9YSW6</accession>
<keyword evidence="2" id="KW-1185">Reference proteome</keyword>
<gene>
    <name evidence="1" type="ORF">OUZ56_005440</name>
</gene>
<name>A0ABQ9YSW6_9CRUS</name>
<proteinExistence type="predicted"/>
<evidence type="ECO:0000313" key="1">
    <source>
        <dbReference type="EMBL" id="KAK4003684.1"/>
    </source>
</evidence>
<reference evidence="1 2" key="1">
    <citation type="journal article" date="2023" name="Nucleic Acids Res.">
        <title>The hologenome of Daphnia magna reveals possible DNA methylation and microbiome-mediated evolution of the host genome.</title>
        <authorList>
            <person name="Chaturvedi A."/>
            <person name="Li X."/>
            <person name="Dhandapani V."/>
            <person name="Marshall H."/>
            <person name="Kissane S."/>
            <person name="Cuenca-Cambronero M."/>
            <person name="Asole G."/>
            <person name="Calvet F."/>
            <person name="Ruiz-Romero M."/>
            <person name="Marangio P."/>
            <person name="Guigo R."/>
            <person name="Rago D."/>
            <person name="Mirbahai L."/>
            <person name="Eastwood N."/>
            <person name="Colbourne J.K."/>
            <person name="Zhou J."/>
            <person name="Mallon E."/>
            <person name="Orsini L."/>
        </authorList>
    </citation>
    <scope>NUCLEOTIDE SEQUENCE [LARGE SCALE GENOMIC DNA]</scope>
    <source>
        <strain evidence="1">LRV0_1</strain>
    </source>
</reference>
<dbReference type="Proteomes" id="UP001234178">
    <property type="component" value="Unassembled WGS sequence"/>
</dbReference>
<sequence>MDRAYEELSIPFTDYNSFSFTIRQTTPTKISNRFTTRLEVGSPHHGLTLEVPELSSARPALGCSSAISADKFWGTR</sequence>
<comment type="caution">
    <text evidence="1">The sequence shown here is derived from an EMBL/GenBank/DDBJ whole genome shotgun (WGS) entry which is preliminary data.</text>
</comment>
<organism evidence="1 2">
    <name type="scientific">Daphnia magna</name>
    <dbReference type="NCBI Taxonomy" id="35525"/>
    <lineage>
        <taxon>Eukaryota</taxon>
        <taxon>Metazoa</taxon>
        <taxon>Ecdysozoa</taxon>
        <taxon>Arthropoda</taxon>
        <taxon>Crustacea</taxon>
        <taxon>Branchiopoda</taxon>
        <taxon>Diplostraca</taxon>
        <taxon>Cladocera</taxon>
        <taxon>Anomopoda</taxon>
        <taxon>Daphniidae</taxon>
        <taxon>Daphnia</taxon>
    </lineage>
</organism>
<evidence type="ECO:0000313" key="2">
    <source>
        <dbReference type="Proteomes" id="UP001234178"/>
    </source>
</evidence>
<protein>
    <submittedName>
        <fullName evidence="1">Uncharacterized protein</fullName>
    </submittedName>
</protein>
<dbReference type="EMBL" id="JAOYFB010000001">
    <property type="protein sequence ID" value="KAK4003684.1"/>
    <property type="molecule type" value="Genomic_DNA"/>
</dbReference>